<name>A0ABT0BEE1_9SPHN</name>
<evidence type="ECO:0000313" key="1">
    <source>
        <dbReference type="EMBL" id="MCJ2183430.1"/>
    </source>
</evidence>
<protein>
    <recommendedName>
        <fullName evidence="3">Methyltransferase</fullName>
    </recommendedName>
</protein>
<dbReference type="Proteomes" id="UP001162881">
    <property type="component" value="Unassembled WGS sequence"/>
</dbReference>
<dbReference type="InterPro" id="IPR044053">
    <property type="entry name" value="AsaB-like"/>
</dbReference>
<sequence length="289" mass="32535">MPQAETLSRPGAQIETEIKYLVPTSRINRRFWAPGAEYNTGVYDFYPATIRNARLRESPPTLDTDGFCLARHETQITDFADAGQLKAYPAEVEAVAKALTGCDFIYPMGGQLRSPVIDAAGIQPPAAEAHVDFNTPTAQIIARRFYDTLRPDGPGFERFICFSLWRALSPAPQNWPLALCEGPSVGEEDSISNYKVDVDVIPTGADLFAPIEGEEAMLAATIFKYSPGHRWWYFPDMTRDEVIFITFHDSDHARAWRSPHTAFHDTTRPDATRRTSYEYRAIAYFEKKA</sequence>
<dbReference type="PANTHER" id="PTHR34598">
    <property type="entry name" value="BLL6449 PROTEIN"/>
    <property type="match status" value="1"/>
</dbReference>
<keyword evidence="2" id="KW-1185">Reference proteome</keyword>
<dbReference type="NCBIfam" id="NF041278">
    <property type="entry name" value="CmcJ_NvfI_EfuI"/>
    <property type="match status" value="1"/>
</dbReference>
<evidence type="ECO:0000313" key="2">
    <source>
        <dbReference type="Proteomes" id="UP001162881"/>
    </source>
</evidence>
<accession>A0ABT0BEE1</accession>
<gene>
    <name evidence="1" type="ORF">MTR62_12125</name>
</gene>
<dbReference type="RefSeq" id="WP_244021237.1">
    <property type="nucleotide sequence ID" value="NZ_JALHLF010000046.1"/>
</dbReference>
<evidence type="ECO:0008006" key="3">
    <source>
        <dbReference type="Google" id="ProtNLM"/>
    </source>
</evidence>
<organism evidence="1 2">
    <name type="scientific">Novosphingobium organovorum</name>
    <dbReference type="NCBI Taxonomy" id="2930092"/>
    <lineage>
        <taxon>Bacteria</taxon>
        <taxon>Pseudomonadati</taxon>
        <taxon>Pseudomonadota</taxon>
        <taxon>Alphaproteobacteria</taxon>
        <taxon>Sphingomonadales</taxon>
        <taxon>Sphingomonadaceae</taxon>
        <taxon>Novosphingobium</taxon>
    </lineage>
</organism>
<comment type="caution">
    <text evidence="1">The sequence shown here is derived from an EMBL/GenBank/DDBJ whole genome shotgun (WGS) entry which is preliminary data.</text>
</comment>
<dbReference type="EMBL" id="JALHLF010000046">
    <property type="protein sequence ID" value="MCJ2183430.1"/>
    <property type="molecule type" value="Genomic_DNA"/>
</dbReference>
<proteinExistence type="predicted"/>
<reference evidence="1" key="1">
    <citation type="submission" date="2022-03" db="EMBL/GenBank/DDBJ databases">
        <title>Identification of a novel bacterium isolated from mangrove sediments.</title>
        <authorList>
            <person name="Pan X."/>
        </authorList>
    </citation>
    <scope>NUCLEOTIDE SEQUENCE</scope>
    <source>
        <strain evidence="1">B1949</strain>
    </source>
</reference>
<dbReference type="PANTHER" id="PTHR34598:SF3">
    <property type="entry name" value="OXIDOREDUCTASE AN1597"/>
    <property type="match status" value="1"/>
</dbReference>